<dbReference type="EMBL" id="JALLPJ020000859">
    <property type="protein sequence ID" value="KAL3781157.1"/>
    <property type="molecule type" value="Genomic_DNA"/>
</dbReference>
<evidence type="ECO:0000256" key="1">
    <source>
        <dbReference type="ARBA" id="ARBA00022737"/>
    </source>
</evidence>
<dbReference type="InterPro" id="IPR003409">
    <property type="entry name" value="MORN"/>
</dbReference>
<gene>
    <name evidence="2" type="ORF">ACHAWO_010565</name>
</gene>
<dbReference type="SUPFAM" id="SSF82185">
    <property type="entry name" value="Histone H3 K4-specific methyltransferase SET7/9 N-terminal domain"/>
    <property type="match status" value="1"/>
</dbReference>
<organism evidence="2 3">
    <name type="scientific">Cyclotella atomus</name>
    <dbReference type="NCBI Taxonomy" id="382360"/>
    <lineage>
        <taxon>Eukaryota</taxon>
        <taxon>Sar</taxon>
        <taxon>Stramenopiles</taxon>
        <taxon>Ochrophyta</taxon>
        <taxon>Bacillariophyta</taxon>
        <taxon>Coscinodiscophyceae</taxon>
        <taxon>Thalassiosirophycidae</taxon>
        <taxon>Stephanodiscales</taxon>
        <taxon>Stephanodiscaceae</taxon>
        <taxon>Cyclotella</taxon>
    </lineage>
</organism>
<proteinExistence type="predicted"/>
<keyword evidence="1" id="KW-0677">Repeat</keyword>
<sequence>MEKCLNVHEKMEWKLAKECGSIQMEMCLKGGEVSGKGVQQYANGDVLDSEWKVNMRVGKGVMTLVNGDVLECDEWLNVFPNDRGVKNAINGDVIEAYIDLHTMVFDLVQERWQGKS</sequence>
<accession>A0ABD3NZZ2</accession>
<evidence type="ECO:0000313" key="2">
    <source>
        <dbReference type="EMBL" id="KAL3781157.1"/>
    </source>
</evidence>
<name>A0ABD3NZZ2_9STRA</name>
<dbReference type="Proteomes" id="UP001530400">
    <property type="component" value="Unassembled WGS sequence"/>
</dbReference>
<comment type="caution">
    <text evidence="2">The sequence shown here is derived from an EMBL/GenBank/DDBJ whole genome shotgun (WGS) entry which is preliminary data.</text>
</comment>
<reference evidence="2 3" key="1">
    <citation type="submission" date="2024-10" db="EMBL/GenBank/DDBJ databases">
        <title>Updated reference genomes for cyclostephanoid diatoms.</title>
        <authorList>
            <person name="Roberts W.R."/>
            <person name="Alverson A.J."/>
        </authorList>
    </citation>
    <scope>NUCLEOTIDE SEQUENCE [LARGE SCALE GENOMIC DNA]</scope>
    <source>
        <strain evidence="2 3">AJA010-31</strain>
    </source>
</reference>
<dbReference type="AlphaFoldDB" id="A0ABD3NZZ2"/>
<keyword evidence="3" id="KW-1185">Reference proteome</keyword>
<protein>
    <submittedName>
        <fullName evidence="2">Uncharacterized protein</fullName>
    </submittedName>
</protein>
<evidence type="ECO:0000313" key="3">
    <source>
        <dbReference type="Proteomes" id="UP001530400"/>
    </source>
</evidence>
<dbReference type="Pfam" id="PF02493">
    <property type="entry name" value="MORN"/>
    <property type="match status" value="2"/>
</dbReference>